<dbReference type="Gene3D" id="2.60.490.10">
    <property type="entry name" value="atp-gated p2x4 ion channel domain"/>
    <property type="match status" value="1"/>
</dbReference>
<dbReference type="WBParaSite" id="PSAMB.scaffold100size79852.g2090.t1">
    <property type="protein sequence ID" value="PSAMB.scaffold100size79852.g2090.t1"/>
    <property type="gene ID" value="PSAMB.scaffold100size79852.g2090"/>
</dbReference>
<evidence type="ECO:0000256" key="6">
    <source>
        <dbReference type="ARBA" id="ARBA00023065"/>
    </source>
</evidence>
<organism evidence="11 12">
    <name type="scientific">Plectus sambesii</name>
    <dbReference type="NCBI Taxonomy" id="2011161"/>
    <lineage>
        <taxon>Eukaryota</taxon>
        <taxon>Metazoa</taxon>
        <taxon>Ecdysozoa</taxon>
        <taxon>Nematoda</taxon>
        <taxon>Chromadorea</taxon>
        <taxon>Plectida</taxon>
        <taxon>Plectina</taxon>
        <taxon>Plectoidea</taxon>
        <taxon>Plectidae</taxon>
        <taxon>Plectus</taxon>
    </lineage>
</organism>
<dbReference type="Proteomes" id="UP000887566">
    <property type="component" value="Unplaced"/>
</dbReference>
<evidence type="ECO:0000256" key="10">
    <source>
        <dbReference type="SAM" id="MobiDB-lite"/>
    </source>
</evidence>
<evidence type="ECO:0000256" key="9">
    <source>
        <dbReference type="ARBA" id="ARBA00023303"/>
    </source>
</evidence>
<keyword evidence="7" id="KW-0472">Membrane</keyword>
<dbReference type="GO" id="GO:0016020">
    <property type="term" value="C:membrane"/>
    <property type="evidence" value="ECO:0007669"/>
    <property type="project" value="TreeGrafter"/>
</dbReference>
<keyword evidence="4" id="KW-0812">Transmembrane</keyword>
<dbReference type="GO" id="GO:0070588">
    <property type="term" value="P:calcium ion transmembrane transport"/>
    <property type="evidence" value="ECO:0007669"/>
    <property type="project" value="TreeGrafter"/>
</dbReference>
<keyword evidence="3" id="KW-0813">Transport</keyword>
<comment type="subcellular location">
    <subcellularLocation>
        <location evidence="1">Endomembrane system</location>
    </subcellularLocation>
</comment>
<evidence type="ECO:0000313" key="11">
    <source>
        <dbReference type="Proteomes" id="UP000887566"/>
    </source>
</evidence>
<protein>
    <submittedName>
        <fullName evidence="12">Uncharacterized protein</fullName>
    </submittedName>
</protein>
<dbReference type="GO" id="GO:0098794">
    <property type="term" value="C:postsynapse"/>
    <property type="evidence" value="ECO:0007669"/>
    <property type="project" value="GOC"/>
</dbReference>
<dbReference type="InterPro" id="IPR059116">
    <property type="entry name" value="P2X_receptor"/>
</dbReference>
<sequence>MTNSIITPLQKLSDCPEDINVVGAYCTSTNFTSCAKGTRLSTGNGLMTGRCVDSSGELCNDLRSSSCTCEVSGWCPVESRFASASPLFPGAKDFKILVKAYAEYSEFGEHRQNVRDDQTDAELLNDCSYDAKLNPLCPVFTIGYILQQVNLVNFTQIAMEGALIRMTIKWLCNFDTGHEHECLSPTYTFEQLDAFTVNSQSLPATPRSSSTQRRRRRPTGRVASGVQVVIVRVQRVASSAATFAA</sequence>
<reference evidence="12" key="1">
    <citation type="submission" date="2022-11" db="UniProtKB">
        <authorList>
            <consortium name="WormBaseParasite"/>
        </authorList>
    </citation>
    <scope>IDENTIFICATION</scope>
</reference>
<keyword evidence="11" id="KW-1185">Reference proteome</keyword>
<dbReference type="GO" id="GO:0012505">
    <property type="term" value="C:endomembrane system"/>
    <property type="evidence" value="ECO:0007669"/>
    <property type="project" value="UniProtKB-SubCell"/>
</dbReference>
<keyword evidence="9" id="KW-0407">Ion channel</keyword>
<dbReference type="Pfam" id="PF00864">
    <property type="entry name" value="P2X_receptor"/>
    <property type="match status" value="1"/>
</dbReference>
<accession>A0A914UGT7</accession>
<evidence type="ECO:0000256" key="1">
    <source>
        <dbReference type="ARBA" id="ARBA00004308"/>
    </source>
</evidence>
<feature type="region of interest" description="Disordered" evidence="10">
    <location>
        <begin position="200"/>
        <end position="221"/>
    </location>
</feature>
<keyword evidence="5" id="KW-1133">Transmembrane helix</keyword>
<keyword evidence="6" id="KW-0406">Ion transport</keyword>
<evidence type="ECO:0000256" key="2">
    <source>
        <dbReference type="ARBA" id="ARBA00009848"/>
    </source>
</evidence>
<dbReference type="AlphaFoldDB" id="A0A914UGT7"/>
<comment type="similarity">
    <text evidence="2">Belongs to the P2X receptor family.</text>
</comment>
<dbReference type="PANTHER" id="PTHR10125:SF31">
    <property type="entry name" value="P2X RECEPTOR E"/>
    <property type="match status" value="1"/>
</dbReference>
<evidence type="ECO:0000313" key="12">
    <source>
        <dbReference type="WBParaSite" id="PSAMB.scaffold100size79852.g2090.t1"/>
    </source>
</evidence>
<evidence type="ECO:0000256" key="7">
    <source>
        <dbReference type="ARBA" id="ARBA00023136"/>
    </source>
</evidence>
<evidence type="ECO:0000256" key="5">
    <source>
        <dbReference type="ARBA" id="ARBA00022989"/>
    </source>
</evidence>
<keyword evidence="8" id="KW-1071">Ligand-gated ion channel</keyword>
<evidence type="ECO:0000256" key="8">
    <source>
        <dbReference type="ARBA" id="ARBA00023286"/>
    </source>
</evidence>
<name>A0A914UGT7_9BILA</name>
<evidence type="ECO:0000256" key="3">
    <source>
        <dbReference type="ARBA" id="ARBA00022448"/>
    </source>
</evidence>
<dbReference type="PANTHER" id="PTHR10125">
    <property type="entry name" value="P2X PURINOCEPTOR"/>
    <property type="match status" value="1"/>
</dbReference>
<evidence type="ECO:0000256" key="4">
    <source>
        <dbReference type="ARBA" id="ARBA00022692"/>
    </source>
</evidence>
<dbReference type="GO" id="GO:0004931">
    <property type="term" value="F:extracellularly ATP-gated monoatomic cation channel activity"/>
    <property type="evidence" value="ECO:0007669"/>
    <property type="project" value="TreeGrafter"/>
</dbReference>
<dbReference type="InterPro" id="IPR027309">
    <property type="entry name" value="P2X_extracellular_dom_sf"/>
</dbReference>
<proteinExistence type="inferred from homology"/>